<feature type="non-terminal residue" evidence="1">
    <location>
        <position position="1"/>
    </location>
</feature>
<evidence type="ECO:0000313" key="3">
    <source>
        <dbReference type="Proteomes" id="UP000663829"/>
    </source>
</evidence>
<evidence type="ECO:0000313" key="1">
    <source>
        <dbReference type="EMBL" id="CAF1578056.1"/>
    </source>
</evidence>
<name>A0A815Z4H9_9BILA</name>
<dbReference type="AlphaFoldDB" id="A0A815Z4H9"/>
<dbReference type="Proteomes" id="UP000681722">
    <property type="component" value="Unassembled WGS sequence"/>
</dbReference>
<gene>
    <name evidence="1" type="ORF">GPM918_LOCUS40889</name>
    <name evidence="2" type="ORF">SRO942_LOCUS41882</name>
</gene>
<accession>A0A815Z4H9</accession>
<evidence type="ECO:0000313" key="2">
    <source>
        <dbReference type="EMBL" id="CAF4444392.1"/>
    </source>
</evidence>
<organism evidence="1 3">
    <name type="scientific">Didymodactylos carnosus</name>
    <dbReference type="NCBI Taxonomy" id="1234261"/>
    <lineage>
        <taxon>Eukaryota</taxon>
        <taxon>Metazoa</taxon>
        <taxon>Spiralia</taxon>
        <taxon>Gnathifera</taxon>
        <taxon>Rotifera</taxon>
        <taxon>Eurotatoria</taxon>
        <taxon>Bdelloidea</taxon>
        <taxon>Philodinida</taxon>
        <taxon>Philodinidae</taxon>
        <taxon>Didymodactylos</taxon>
    </lineage>
</organism>
<sequence>RNNTSIYVAENLDKKVDELNIIASKFHGIDTGKLNQIEHTSLMAKLYRKTIGEGDINKVKHQRNLQILNQFPTFTKEAAIQINNVLHRLEIFKFESDEMKLTVSTMDRVQTLSLNIHIETLKDAINKLHMYQQRFDGRINEANQV</sequence>
<comment type="caution">
    <text evidence="1">The sequence shown here is derived from an EMBL/GenBank/DDBJ whole genome shotgun (WGS) entry which is preliminary data.</text>
</comment>
<keyword evidence="3" id="KW-1185">Reference proteome</keyword>
<protein>
    <submittedName>
        <fullName evidence="1">Uncharacterized protein</fullName>
    </submittedName>
</protein>
<dbReference type="EMBL" id="CAJOBC010097011">
    <property type="protein sequence ID" value="CAF4444392.1"/>
    <property type="molecule type" value="Genomic_DNA"/>
</dbReference>
<dbReference type="EMBL" id="CAJNOQ010031091">
    <property type="protein sequence ID" value="CAF1578056.1"/>
    <property type="molecule type" value="Genomic_DNA"/>
</dbReference>
<reference evidence="1" key="1">
    <citation type="submission" date="2021-02" db="EMBL/GenBank/DDBJ databases">
        <authorList>
            <person name="Nowell W R."/>
        </authorList>
    </citation>
    <scope>NUCLEOTIDE SEQUENCE</scope>
</reference>
<dbReference type="Proteomes" id="UP000663829">
    <property type="component" value="Unassembled WGS sequence"/>
</dbReference>
<proteinExistence type="predicted"/>
<dbReference type="OrthoDB" id="10531652at2759"/>